<dbReference type="Pfam" id="PF13719">
    <property type="entry name" value="Zn_ribbon_5"/>
    <property type="match status" value="1"/>
</dbReference>
<feature type="compositionally biased region" description="Polar residues" evidence="1">
    <location>
        <begin position="130"/>
        <end position="140"/>
    </location>
</feature>
<keyword evidence="2" id="KW-1133">Transmembrane helix</keyword>
<dbReference type="InterPro" id="IPR021834">
    <property type="entry name" value="DUF3426"/>
</dbReference>
<accession>A0A6B2R499</accession>
<name>A0A6B2R499_9BURK</name>
<keyword evidence="2" id="KW-0812">Transmembrane</keyword>
<feature type="transmembrane region" description="Helical" evidence="2">
    <location>
        <begin position="185"/>
        <end position="207"/>
    </location>
</feature>
<reference evidence="4" key="1">
    <citation type="submission" date="2020-02" db="EMBL/GenBank/DDBJ databases">
        <authorList>
            <person name="Chen W.-M."/>
        </authorList>
    </citation>
    <scope>NUCLEOTIDE SEQUENCE</scope>
    <source>
        <strain evidence="4">NBD-18</strain>
    </source>
</reference>
<sequence length="344" mass="37964">MSLVTRCPKCESRFLIEPDQLSEHQGLVRCGECSHIFDGYDELESKVPTLTRRLPAQQVSQTPAVSNPFANIPSLDLDHAPTGGEDSTLSWESEPEPQTESIRASASSTEPSVMRHRSVAATVDSDTEPAKTSSLASPTSREPRLDSLRSADIALRGESRQLRQHVPSSDPDFGTPQDGMNMIGILLWGFGSLLAIIFLCGQLVYIYRNDIATNAPALRSTLESICARVGCEVSLSRHLDRITIEGASLDQTGASQQEGQASEQILRFTMRNRYEKNQPWPHLILELTDPSSTVVVRKVIAPHQYLPSNLVDQPFMAQQEVKLVLPISVMGPQINGFNIQKFFP</sequence>
<evidence type="ECO:0000256" key="2">
    <source>
        <dbReference type="SAM" id="Phobius"/>
    </source>
</evidence>
<dbReference type="EMBL" id="JAAGRN010000010">
    <property type="protein sequence ID" value="NDY84259.1"/>
    <property type="molecule type" value="Genomic_DNA"/>
</dbReference>
<evidence type="ECO:0000256" key="1">
    <source>
        <dbReference type="SAM" id="MobiDB-lite"/>
    </source>
</evidence>
<organism evidence="4">
    <name type="scientific">Sheuella amnicola</name>
    <dbReference type="NCBI Taxonomy" id="2707330"/>
    <lineage>
        <taxon>Bacteria</taxon>
        <taxon>Pseudomonadati</taxon>
        <taxon>Pseudomonadota</taxon>
        <taxon>Betaproteobacteria</taxon>
        <taxon>Burkholderiales</taxon>
        <taxon>Alcaligenaceae</taxon>
        <taxon>Sheuella</taxon>
    </lineage>
</organism>
<evidence type="ECO:0000259" key="3">
    <source>
        <dbReference type="Pfam" id="PF13719"/>
    </source>
</evidence>
<evidence type="ECO:0000313" key="4">
    <source>
        <dbReference type="EMBL" id="NDY84259.1"/>
    </source>
</evidence>
<dbReference type="RefSeq" id="WP_163656106.1">
    <property type="nucleotide sequence ID" value="NZ_JAAGRN010000010.1"/>
</dbReference>
<dbReference type="NCBIfam" id="TIGR02098">
    <property type="entry name" value="MJ0042_CXXC"/>
    <property type="match status" value="1"/>
</dbReference>
<dbReference type="InterPro" id="IPR011723">
    <property type="entry name" value="Znf/thioredoxin_put"/>
</dbReference>
<dbReference type="AlphaFoldDB" id="A0A6B2R499"/>
<proteinExistence type="predicted"/>
<gene>
    <name evidence="4" type="ORF">G3I67_13580</name>
</gene>
<keyword evidence="2" id="KW-0472">Membrane</keyword>
<feature type="region of interest" description="Disordered" evidence="1">
    <location>
        <begin position="74"/>
        <end position="146"/>
    </location>
</feature>
<dbReference type="Pfam" id="PF11906">
    <property type="entry name" value="DUF3426"/>
    <property type="match status" value="1"/>
</dbReference>
<protein>
    <submittedName>
        <fullName evidence="4">DUF3426 domain-containing protein</fullName>
    </submittedName>
</protein>
<feature type="compositionally biased region" description="Polar residues" evidence="1">
    <location>
        <begin position="85"/>
        <end position="111"/>
    </location>
</feature>
<comment type="caution">
    <text evidence="4">The sequence shown here is derived from an EMBL/GenBank/DDBJ whole genome shotgun (WGS) entry which is preliminary data.</text>
</comment>
<feature type="domain" description="Zinc finger/thioredoxin putative" evidence="3">
    <location>
        <begin position="3"/>
        <end position="38"/>
    </location>
</feature>